<reference evidence="4" key="1">
    <citation type="submission" date="2011-07" db="EMBL/GenBank/DDBJ databases">
        <authorList>
            <consortium name="Caenorhabditis brenneri Sequencing and Analysis Consortium"/>
            <person name="Wilson R.K."/>
        </authorList>
    </citation>
    <scope>NUCLEOTIDE SEQUENCE [LARGE SCALE GENOMIC DNA]</scope>
    <source>
        <strain evidence="4">PB2801</strain>
    </source>
</reference>
<accession>G0MQM8</accession>
<keyword evidence="2" id="KW-0732">Signal</keyword>
<name>G0MQM8_CAEBE</name>
<gene>
    <name evidence="3" type="ORF">CAEBREN_22745</name>
</gene>
<dbReference type="Proteomes" id="UP000008068">
    <property type="component" value="Unassembled WGS sequence"/>
</dbReference>
<proteinExistence type="predicted"/>
<dbReference type="EMBL" id="GL379807">
    <property type="protein sequence ID" value="EGT41542.1"/>
    <property type="molecule type" value="Genomic_DNA"/>
</dbReference>
<feature type="region of interest" description="Disordered" evidence="1">
    <location>
        <begin position="59"/>
        <end position="81"/>
    </location>
</feature>
<evidence type="ECO:0000256" key="2">
    <source>
        <dbReference type="SAM" id="SignalP"/>
    </source>
</evidence>
<feature type="signal peptide" evidence="2">
    <location>
        <begin position="1"/>
        <end position="22"/>
    </location>
</feature>
<dbReference type="InParanoid" id="G0MQM8"/>
<evidence type="ECO:0000313" key="4">
    <source>
        <dbReference type="Proteomes" id="UP000008068"/>
    </source>
</evidence>
<evidence type="ECO:0000313" key="3">
    <source>
        <dbReference type="EMBL" id="EGT41542.1"/>
    </source>
</evidence>
<dbReference type="AlphaFoldDB" id="G0MQM8"/>
<feature type="chain" id="PRO_5003403409" evidence="2">
    <location>
        <begin position="23"/>
        <end position="81"/>
    </location>
</feature>
<organism evidence="4">
    <name type="scientific">Caenorhabditis brenneri</name>
    <name type="common">Nematode worm</name>
    <dbReference type="NCBI Taxonomy" id="135651"/>
    <lineage>
        <taxon>Eukaryota</taxon>
        <taxon>Metazoa</taxon>
        <taxon>Ecdysozoa</taxon>
        <taxon>Nematoda</taxon>
        <taxon>Chromadorea</taxon>
        <taxon>Rhabditida</taxon>
        <taxon>Rhabditina</taxon>
        <taxon>Rhabditomorpha</taxon>
        <taxon>Rhabditoidea</taxon>
        <taxon>Rhabditidae</taxon>
        <taxon>Peloderinae</taxon>
        <taxon>Caenorhabditis</taxon>
    </lineage>
</organism>
<keyword evidence="4" id="KW-1185">Reference proteome</keyword>
<dbReference type="HOGENOM" id="CLU_2575963_0_0_1"/>
<feature type="compositionally biased region" description="Basic and acidic residues" evidence="1">
    <location>
        <begin position="66"/>
        <end position="81"/>
    </location>
</feature>
<sequence>MGLPILIGVGIAGVLSIGTVSAAAVICSNGRERSDSEIELVLPQETEVEAYKREMKEIMNGNFSGKKTEKQEENSGKEKDE</sequence>
<evidence type="ECO:0000256" key="1">
    <source>
        <dbReference type="SAM" id="MobiDB-lite"/>
    </source>
</evidence>
<protein>
    <submittedName>
        <fullName evidence="3">Uncharacterized protein</fullName>
    </submittedName>
</protein>